<proteinExistence type="predicted"/>
<feature type="compositionally biased region" description="Basic residues" evidence="1">
    <location>
        <begin position="487"/>
        <end position="504"/>
    </location>
</feature>
<feature type="compositionally biased region" description="Acidic residues" evidence="1">
    <location>
        <begin position="584"/>
        <end position="606"/>
    </location>
</feature>
<sequence>MKDPSVQYMYRIKSRRRRDGHVAAASASIGYSRRMKTLSWVALLLLVQLLGLIPATVYGDPLSSDHSANGNYNRRSSSVLIPPPPPPPPSHQPTTTTTEDQIQIVETEYWNGERWMAAPQNRWTTQDGQASMSPADVQQPPDGVFDGAWKIMLGDATDDYGWTYLYHHDYSSISHQFPKRQRIWLRTVLRQPQQPPQQQYTKQRFWKSPVWSRTRRPTPLSLPRIQPYHQLLLPQLETALRQVPTTCLHVQSLLHTALRNMQDDWNFKGFGFSFYKSFLFKTSFGLAFRVPLTTNFDVWERHPEWPRLTMSVGFYYPFTMTLNVGGSVNVEYLKWIALQALLTARHVIAVTLLLLARGFVLAGSALAFPMTRQWHELPEPHLLLPKLRDTLARPVKPNFSGTLQERVGVSYSWRLSAKRGYETRRTCWHLYLPTLLSVLQHLDRIQQSIQIFVWQRRLEPHWNKYGRDYYHSSSRYLAGFVPAAIKKRKRSTATKQQKKKKKKTLPQEQQATTDEFRPVSLFDESAPWAEWWLQRHTGCLGVSTGGPIPYPPHFSCSAVLSLSGFYFSPDTIRGSNNNNLPIVVEEDEEESTKEEVSEASDVDEEEASRVPPPPPLPQKVQANATQSLQIASTASSSKSSSRKTTSSA</sequence>
<feature type="region of interest" description="Disordered" evidence="1">
    <location>
        <begin position="487"/>
        <end position="512"/>
    </location>
</feature>
<dbReference type="Proteomes" id="UP001153069">
    <property type="component" value="Unassembled WGS sequence"/>
</dbReference>
<accession>A0A9N8DY98</accession>
<feature type="region of interest" description="Disordered" evidence="1">
    <location>
        <begin position="68"/>
        <end position="99"/>
    </location>
</feature>
<feature type="compositionally biased region" description="Low complexity" evidence="1">
    <location>
        <begin position="631"/>
        <end position="648"/>
    </location>
</feature>
<gene>
    <name evidence="2" type="ORF">SEMRO_441_G143750.1</name>
</gene>
<dbReference type="OrthoDB" id="48859at2759"/>
<feature type="compositionally biased region" description="Pro residues" evidence="1">
    <location>
        <begin position="81"/>
        <end position="91"/>
    </location>
</feature>
<feature type="compositionally biased region" description="Polar residues" evidence="1">
    <location>
        <begin position="620"/>
        <end position="630"/>
    </location>
</feature>
<evidence type="ECO:0000313" key="2">
    <source>
        <dbReference type="EMBL" id="CAB9510555.1"/>
    </source>
</evidence>
<dbReference type="EMBL" id="CAICTM010000440">
    <property type="protein sequence ID" value="CAB9510555.1"/>
    <property type="molecule type" value="Genomic_DNA"/>
</dbReference>
<keyword evidence="3" id="KW-1185">Reference proteome</keyword>
<comment type="caution">
    <text evidence="2">The sequence shown here is derived from an EMBL/GenBank/DDBJ whole genome shotgun (WGS) entry which is preliminary data.</text>
</comment>
<evidence type="ECO:0000313" key="3">
    <source>
        <dbReference type="Proteomes" id="UP001153069"/>
    </source>
</evidence>
<name>A0A9N8DY98_9STRA</name>
<feature type="region of interest" description="Disordered" evidence="1">
    <location>
        <begin position="584"/>
        <end position="648"/>
    </location>
</feature>
<reference evidence="2" key="1">
    <citation type="submission" date="2020-06" db="EMBL/GenBank/DDBJ databases">
        <authorList>
            <consortium name="Plant Systems Biology data submission"/>
        </authorList>
    </citation>
    <scope>NUCLEOTIDE SEQUENCE</scope>
    <source>
        <strain evidence="2">D6</strain>
    </source>
</reference>
<dbReference type="AlphaFoldDB" id="A0A9N8DY98"/>
<organism evidence="2 3">
    <name type="scientific">Seminavis robusta</name>
    <dbReference type="NCBI Taxonomy" id="568900"/>
    <lineage>
        <taxon>Eukaryota</taxon>
        <taxon>Sar</taxon>
        <taxon>Stramenopiles</taxon>
        <taxon>Ochrophyta</taxon>
        <taxon>Bacillariophyta</taxon>
        <taxon>Bacillariophyceae</taxon>
        <taxon>Bacillariophycidae</taxon>
        <taxon>Naviculales</taxon>
        <taxon>Naviculaceae</taxon>
        <taxon>Seminavis</taxon>
    </lineage>
</organism>
<feature type="compositionally biased region" description="Polar residues" evidence="1">
    <location>
        <begin position="68"/>
        <end position="79"/>
    </location>
</feature>
<protein>
    <submittedName>
        <fullName evidence="2">Uncharacterized protein</fullName>
    </submittedName>
</protein>
<evidence type="ECO:0000256" key="1">
    <source>
        <dbReference type="SAM" id="MobiDB-lite"/>
    </source>
</evidence>